<evidence type="ECO:0000256" key="2">
    <source>
        <dbReference type="ARBA" id="ARBA00022695"/>
    </source>
</evidence>
<dbReference type="SUPFAM" id="SSF53448">
    <property type="entry name" value="Nucleotide-diphospho-sugar transferases"/>
    <property type="match status" value="1"/>
</dbReference>
<dbReference type="PANTHER" id="PTHR11952">
    <property type="entry name" value="UDP- GLUCOSE PYROPHOSPHORYLASE"/>
    <property type="match status" value="1"/>
</dbReference>
<evidence type="ECO:0000313" key="3">
    <source>
        <dbReference type="EMBL" id="CAK9882743.1"/>
    </source>
</evidence>
<proteinExistence type="predicted"/>
<dbReference type="Gene3D" id="3.90.550.10">
    <property type="entry name" value="Spore Coat Polysaccharide Biosynthesis Protein SpsA, Chain A"/>
    <property type="match status" value="1"/>
</dbReference>
<dbReference type="PANTHER" id="PTHR11952:SF10">
    <property type="entry name" value="16S RRNA PROCESSING PROTEIN RIMM FAMILY"/>
    <property type="match status" value="1"/>
</dbReference>
<gene>
    <name evidence="3" type="ORF">CSSPJE1EN2_LOCUS23994</name>
</gene>
<organism evidence="3 4">
    <name type="scientific">Sphagnum jensenii</name>
    <dbReference type="NCBI Taxonomy" id="128206"/>
    <lineage>
        <taxon>Eukaryota</taxon>
        <taxon>Viridiplantae</taxon>
        <taxon>Streptophyta</taxon>
        <taxon>Embryophyta</taxon>
        <taxon>Bryophyta</taxon>
        <taxon>Sphagnophytina</taxon>
        <taxon>Sphagnopsida</taxon>
        <taxon>Sphagnales</taxon>
        <taxon>Sphagnaceae</taxon>
        <taxon>Sphagnum</taxon>
    </lineage>
</organism>
<keyword evidence="2" id="KW-0548">Nucleotidyltransferase</keyword>
<reference evidence="3" key="1">
    <citation type="submission" date="2024-03" db="EMBL/GenBank/DDBJ databases">
        <authorList>
            <consortium name="ELIXIR-Norway"/>
            <consortium name="Elixir Norway"/>
        </authorList>
    </citation>
    <scope>NUCLEOTIDE SEQUENCE</scope>
</reference>
<dbReference type="Proteomes" id="UP001497522">
    <property type="component" value="Chromosome 9"/>
</dbReference>
<dbReference type="CDD" id="cd04193">
    <property type="entry name" value="UDPGlcNAc_PPase"/>
    <property type="match status" value="1"/>
</dbReference>
<dbReference type="EMBL" id="OZ023710">
    <property type="protein sequence ID" value="CAK9882743.1"/>
    <property type="molecule type" value="Genomic_DNA"/>
</dbReference>
<sequence length="514" mass="56440">MEDTKREDPIAPAATSLLRKQLVALGQEHILAGLSSCTDEQRQALLTQLASIDFQLFQRALIDVVHTLGSSSSSSHTRSASNPFPPPPFPHANWEGFEHWLPVADFEGEHSKGDTARWWLEGLHLVAAGHVAVLVLAGGQGTRLGPNAPAVKGMLELDIPPKPRSLFELQAEQLLLVQQLAALVMGTEVKLQIPWIVMTSDATDLPTRTFFEEKHFFGLGKSQVWFMKQTSLPCVELEKGHAILMDNPWKVALAPAGNGAVFSDLATAGIVERLADQGIQYVQVYAVDNALARVADPVFYGFVHERKADIGVKVVAKKFPKEAVGVVCLHSQGSNPNDQRDRGVYGVIEYSEMSEELRTAEDSSGQLLFRAAHICINMFSVEYLKKLMDSEFQLEFHPAIKRISHSKDPVPGKPNGIKLEQFIFDAFKYCDPKKVALLEVDRDEEFAPIKNAVGPGVPDSPATALDLLLAVHCRVHSTPGPDSSNIHHQEESTNLTLLKSYVGGRSRTVADTEI</sequence>
<accession>A0ABP1C1P6</accession>
<dbReference type="InterPro" id="IPR002618">
    <property type="entry name" value="UDPGP_fam"/>
</dbReference>
<dbReference type="InterPro" id="IPR029044">
    <property type="entry name" value="Nucleotide-diphossugar_trans"/>
</dbReference>
<dbReference type="Pfam" id="PF01704">
    <property type="entry name" value="UDPGP"/>
    <property type="match status" value="1"/>
</dbReference>
<evidence type="ECO:0008006" key="5">
    <source>
        <dbReference type="Google" id="ProtNLM"/>
    </source>
</evidence>
<protein>
    <recommendedName>
        <fullName evidence="5">UDP-N-acetylglucosamine pyrophosphorylase</fullName>
    </recommendedName>
</protein>
<evidence type="ECO:0000313" key="4">
    <source>
        <dbReference type="Proteomes" id="UP001497522"/>
    </source>
</evidence>
<keyword evidence="1" id="KW-0808">Transferase</keyword>
<dbReference type="InterPro" id="IPR039741">
    <property type="entry name" value="UDP-sugar_pyrophosphorylase"/>
</dbReference>
<name>A0ABP1C1P6_9BRYO</name>
<evidence type="ECO:0000256" key="1">
    <source>
        <dbReference type="ARBA" id="ARBA00022679"/>
    </source>
</evidence>
<keyword evidence="4" id="KW-1185">Reference proteome</keyword>